<gene>
    <name evidence="3" type="ORF">BKG82_02725</name>
    <name evidence="4" type="ORF">BKG84_01170</name>
    <name evidence="5" type="ORF">FJK96_10655</name>
</gene>
<feature type="domain" description="MOSC" evidence="2">
    <location>
        <begin position="36"/>
        <end position="173"/>
    </location>
</feature>
<dbReference type="PANTHER" id="PTHR30212:SF2">
    <property type="entry name" value="PROTEIN YIIM"/>
    <property type="match status" value="1"/>
</dbReference>
<dbReference type="EMBL" id="MLIQ01000011">
    <property type="protein sequence ID" value="OHU60370.1"/>
    <property type="molecule type" value="Genomic_DNA"/>
</dbReference>
<dbReference type="InterPro" id="IPR011037">
    <property type="entry name" value="Pyrv_Knase-like_insert_dom_sf"/>
</dbReference>
<dbReference type="SUPFAM" id="SSF50800">
    <property type="entry name" value="PK beta-barrel domain-like"/>
    <property type="match status" value="1"/>
</dbReference>
<protein>
    <submittedName>
        <fullName evidence="4">MOSC domain-containing protein</fullName>
    </submittedName>
</protein>
<dbReference type="RefSeq" id="WP_057968072.1">
    <property type="nucleotide sequence ID" value="NZ_BSAK01000008.1"/>
</dbReference>
<reference evidence="6 7" key="1">
    <citation type="submission" date="2016-10" db="EMBL/GenBank/DDBJ databases">
        <title>Evaluation of Human, Veterinary and Environmental Mycobacterium chelonae Isolates by Core Genome Phylogenomic Analysis, Targeted Gene Comparison, and Anti-microbial Susceptibility Patterns: A Tale of Mistaken Identities.</title>
        <authorList>
            <person name="Fogelson S.B."/>
            <person name="Camus A.C."/>
            <person name="Lorenz W."/>
            <person name="Vasireddy R."/>
            <person name="Vasireddy S."/>
            <person name="Smith T."/>
            <person name="Brown-Elliott B.A."/>
            <person name="Wallace R.J.Jr."/>
            <person name="Hasan N.A."/>
            <person name="Reischl U."/>
            <person name="Sanchez S."/>
        </authorList>
    </citation>
    <scope>NUCLEOTIDE SEQUENCE [LARGE SCALE GENOMIC DNA]</scope>
    <source>
        <strain evidence="3 7">15515</strain>
        <strain evidence="4 6">15518</strain>
    </source>
</reference>
<dbReference type="EMBL" id="MLIS01000001">
    <property type="protein sequence ID" value="OHU80369.1"/>
    <property type="molecule type" value="Genomic_DNA"/>
</dbReference>
<evidence type="ECO:0000313" key="4">
    <source>
        <dbReference type="EMBL" id="OHU80369.1"/>
    </source>
</evidence>
<dbReference type="Proteomes" id="UP000179441">
    <property type="component" value="Unassembled WGS sequence"/>
</dbReference>
<dbReference type="Proteomes" id="UP000317728">
    <property type="component" value="Chromosome"/>
</dbReference>
<dbReference type="GO" id="GO:0003824">
    <property type="term" value="F:catalytic activity"/>
    <property type="evidence" value="ECO:0007669"/>
    <property type="project" value="InterPro"/>
</dbReference>
<dbReference type="Pfam" id="PF03473">
    <property type="entry name" value="MOSC"/>
    <property type="match status" value="1"/>
</dbReference>
<evidence type="ECO:0000313" key="3">
    <source>
        <dbReference type="EMBL" id="OHU60370.1"/>
    </source>
</evidence>
<feature type="region of interest" description="Disordered" evidence="1">
    <location>
        <begin position="1"/>
        <end position="28"/>
    </location>
</feature>
<dbReference type="InterPro" id="IPR005302">
    <property type="entry name" value="MoCF_Sase_C"/>
</dbReference>
<sequence>MATVLTVNVGQLRSNPAGGPTRTGIDKHPTDSVIAVRAPGGTSEGAGSGLEGDAIGDTGVHGGDDQAVYAYAREDLDWWQGTLGRELANGQFGENLTTREIDVTGALIGEQWHIGDGGLVLEVSAPRIPCRTFAAWLDLRGWVKTFTAQAIPGAYFRVISPGVVREGDGIAVKNRPEHDVTVGLAFRALTLESELLPRLLDAPALPEHVKETVRRRSGSA</sequence>
<organism evidence="4 6">
    <name type="scientific">Mycobacteroides chelonae</name>
    <name type="common">Mycobacterium chelonae</name>
    <dbReference type="NCBI Taxonomy" id="1774"/>
    <lineage>
        <taxon>Bacteria</taxon>
        <taxon>Bacillati</taxon>
        <taxon>Actinomycetota</taxon>
        <taxon>Actinomycetes</taxon>
        <taxon>Mycobacteriales</taxon>
        <taxon>Mycobacteriaceae</taxon>
        <taxon>Mycobacteroides</taxon>
    </lineage>
</organism>
<keyword evidence="6" id="KW-1185">Reference proteome</keyword>
<dbReference type="GO" id="GO:0030151">
    <property type="term" value="F:molybdenum ion binding"/>
    <property type="evidence" value="ECO:0007669"/>
    <property type="project" value="InterPro"/>
</dbReference>
<dbReference type="AlphaFoldDB" id="A0A1S1KQQ5"/>
<evidence type="ECO:0000313" key="5">
    <source>
        <dbReference type="EMBL" id="QDF70569.1"/>
    </source>
</evidence>
<dbReference type="InterPro" id="IPR052353">
    <property type="entry name" value="Benzoxazolinone_Detox_Enz"/>
</dbReference>
<dbReference type="EMBL" id="CP041150">
    <property type="protein sequence ID" value="QDF70569.1"/>
    <property type="molecule type" value="Genomic_DNA"/>
</dbReference>
<dbReference type="GO" id="GO:0030170">
    <property type="term" value="F:pyridoxal phosphate binding"/>
    <property type="evidence" value="ECO:0007669"/>
    <property type="project" value="InterPro"/>
</dbReference>
<feature type="compositionally biased region" description="Polar residues" evidence="1">
    <location>
        <begin position="1"/>
        <end position="14"/>
    </location>
</feature>
<evidence type="ECO:0000259" key="2">
    <source>
        <dbReference type="PROSITE" id="PS51340"/>
    </source>
</evidence>
<dbReference type="Proteomes" id="UP000180043">
    <property type="component" value="Unassembled WGS sequence"/>
</dbReference>
<dbReference type="PANTHER" id="PTHR30212">
    <property type="entry name" value="PROTEIN YIIM"/>
    <property type="match status" value="1"/>
</dbReference>
<accession>A0A1S1KQQ5</accession>
<evidence type="ECO:0000313" key="8">
    <source>
        <dbReference type="Proteomes" id="UP000317728"/>
    </source>
</evidence>
<reference evidence="5 8" key="2">
    <citation type="submission" date="2019-06" db="EMBL/GenBank/DDBJ databases">
        <title>Whole geneome sequnce of Mycobacteroides chelonae M77 isolated from bovine milk from Meghalaya, India.</title>
        <authorList>
            <person name="Vise E."/>
            <person name="Das S."/>
            <person name="Garg A."/>
            <person name="Ghatak S."/>
            <person name="Shakuntala I."/>
            <person name="Milton A.A.P."/>
            <person name="Karam A."/>
            <person name="Sanjukta R."/>
            <person name="Puro K."/>
            <person name="Sen A."/>
        </authorList>
    </citation>
    <scope>NUCLEOTIDE SEQUENCE [LARGE SCALE GENOMIC DNA]</scope>
    <source>
        <strain evidence="5 8">M77</strain>
    </source>
</reference>
<dbReference type="Gene3D" id="2.40.33.20">
    <property type="entry name" value="PK beta-barrel domain-like"/>
    <property type="match status" value="1"/>
</dbReference>
<evidence type="ECO:0000313" key="7">
    <source>
        <dbReference type="Proteomes" id="UP000180043"/>
    </source>
</evidence>
<name>A0A1S1KQQ5_MYCCH</name>
<evidence type="ECO:0000313" key="6">
    <source>
        <dbReference type="Proteomes" id="UP000179441"/>
    </source>
</evidence>
<proteinExistence type="predicted"/>
<dbReference type="PROSITE" id="PS51340">
    <property type="entry name" value="MOSC"/>
    <property type="match status" value="1"/>
</dbReference>
<evidence type="ECO:0000256" key="1">
    <source>
        <dbReference type="SAM" id="MobiDB-lite"/>
    </source>
</evidence>